<feature type="transmembrane region" description="Helical" evidence="7">
    <location>
        <begin position="272"/>
        <end position="291"/>
    </location>
</feature>
<evidence type="ECO:0000256" key="2">
    <source>
        <dbReference type="ARBA" id="ARBA00006464"/>
    </source>
</evidence>
<comment type="subcellular location">
    <subcellularLocation>
        <location evidence="1">Membrane</location>
        <topology evidence="1">Multi-pass membrane protein</topology>
    </subcellularLocation>
</comment>
<accession>A0A6N4VB78</accession>
<keyword evidence="3 9" id="KW-0808">Transferase</keyword>
<dbReference type="Proteomes" id="UP000466785">
    <property type="component" value="Chromosome"/>
</dbReference>
<dbReference type="GO" id="GO:0016780">
    <property type="term" value="F:phosphotransferase activity, for other substituted phosphate groups"/>
    <property type="evidence" value="ECO:0007669"/>
    <property type="project" value="TreeGrafter"/>
</dbReference>
<dbReference type="NCBIfam" id="TIGR03025">
    <property type="entry name" value="EPS_sugtrans"/>
    <property type="match status" value="1"/>
</dbReference>
<evidence type="ECO:0000256" key="6">
    <source>
        <dbReference type="ARBA" id="ARBA00023136"/>
    </source>
</evidence>
<dbReference type="Pfam" id="PF02397">
    <property type="entry name" value="Bac_transf"/>
    <property type="match status" value="1"/>
</dbReference>
<proteinExistence type="inferred from homology"/>
<evidence type="ECO:0000313" key="9">
    <source>
        <dbReference type="EMBL" id="BBX50947.1"/>
    </source>
</evidence>
<dbReference type="InterPro" id="IPR017475">
    <property type="entry name" value="EPS_sugar_tfrase"/>
</dbReference>
<dbReference type="PANTHER" id="PTHR30576">
    <property type="entry name" value="COLANIC BIOSYNTHESIS UDP-GLUCOSE LIPID CARRIER TRANSFERASE"/>
    <property type="match status" value="1"/>
</dbReference>
<organism evidence="9 10">
    <name type="scientific">Mycolicibacterium poriferae</name>
    <dbReference type="NCBI Taxonomy" id="39694"/>
    <lineage>
        <taxon>Bacteria</taxon>
        <taxon>Bacillati</taxon>
        <taxon>Actinomycetota</taxon>
        <taxon>Actinomycetes</taxon>
        <taxon>Mycobacteriales</taxon>
        <taxon>Mycobacteriaceae</taxon>
        <taxon>Mycolicibacterium</taxon>
    </lineage>
</organism>
<evidence type="ECO:0000256" key="3">
    <source>
        <dbReference type="ARBA" id="ARBA00022679"/>
    </source>
</evidence>
<evidence type="ECO:0000313" key="10">
    <source>
        <dbReference type="Proteomes" id="UP000466785"/>
    </source>
</evidence>
<dbReference type="PANTHER" id="PTHR30576:SF10">
    <property type="entry name" value="SLL5057 PROTEIN"/>
    <property type="match status" value="1"/>
</dbReference>
<dbReference type="EMBL" id="AP022570">
    <property type="protein sequence ID" value="BBX50947.1"/>
    <property type="molecule type" value="Genomic_DNA"/>
</dbReference>
<gene>
    <name evidence="9" type="ORF">MPOR_19730</name>
</gene>
<dbReference type="InterPro" id="IPR003362">
    <property type="entry name" value="Bact_transf"/>
</dbReference>
<keyword evidence="10" id="KW-1185">Reference proteome</keyword>
<dbReference type="Pfam" id="PF13727">
    <property type="entry name" value="CoA_binding_3"/>
    <property type="match status" value="1"/>
</dbReference>
<feature type="transmembrane region" description="Helical" evidence="7">
    <location>
        <begin position="34"/>
        <end position="52"/>
    </location>
</feature>
<dbReference type="GO" id="GO:0016020">
    <property type="term" value="C:membrane"/>
    <property type="evidence" value="ECO:0007669"/>
    <property type="project" value="UniProtKB-SubCell"/>
</dbReference>
<sequence length="460" mass="50484">MAMTDAACVAIALSTAQFLRFGATSPELGAYGSAGYTTLSAIIALVWIASLWVNRTYAAQIVGAGVEEYQRLVVATLSVFGLIAIVSMLLKLEIARGYLAIALPLGLLTLLTGRWGWRKWLRRKRAAGDYVHRVLVLGSRASAEAVAGELISSPHSGYHVVAAVVPGGEVPQHLAGTTIPLSNDIDSVVEQMSELAADTLLVTSSDALPPSRIREISWALEPGRQHLVIAPSLTDVCGPRMHMHHVAGLPLLHVQAPVYEGTKLLAKRCFDLIGSGALIMLFSPILLATAICIKSTDRGPVFFRQLRAGYGGESFRMIKFRSMVVDAEARLAELERQNESDGAIFKMKNDPRITPIGRFIRRYSIDELPQLFNVFLGSMSLVGPRPHPLRDVEHYDGHVHRRFLVKPGMTGLWQVSGRSSLSWQQSVRLDLYYVENWSMLSDIAILWRTFKAVVGKDGAY</sequence>
<evidence type="ECO:0000256" key="4">
    <source>
        <dbReference type="ARBA" id="ARBA00022692"/>
    </source>
</evidence>
<keyword evidence="5 7" id="KW-1133">Transmembrane helix</keyword>
<dbReference type="KEGG" id="mpof:MPOR_19730"/>
<feature type="transmembrane region" description="Helical" evidence="7">
    <location>
        <begin position="98"/>
        <end position="117"/>
    </location>
</feature>
<evidence type="ECO:0000256" key="5">
    <source>
        <dbReference type="ARBA" id="ARBA00022989"/>
    </source>
</evidence>
<protein>
    <submittedName>
        <fullName evidence="9">Polyprenyl glycosylphosphotransferase</fullName>
    </submittedName>
</protein>
<feature type="transmembrane region" description="Helical" evidence="7">
    <location>
        <begin position="72"/>
        <end position="92"/>
    </location>
</feature>
<comment type="similarity">
    <text evidence="2">Belongs to the bacterial sugar transferase family.</text>
</comment>
<reference evidence="9 10" key="1">
    <citation type="journal article" date="2019" name="Emerg. Microbes Infect.">
        <title>Comprehensive subspecies identification of 175 nontuberculous mycobacteria species based on 7547 genomic profiles.</title>
        <authorList>
            <person name="Matsumoto Y."/>
            <person name="Kinjo T."/>
            <person name="Motooka D."/>
            <person name="Nabeya D."/>
            <person name="Jung N."/>
            <person name="Uechi K."/>
            <person name="Horii T."/>
            <person name="Iida T."/>
            <person name="Fujita J."/>
            <person name="Nakamura S."/>
        </authorList>
    </citation>
    <scope>NUCLEOTIDE SEQUENCE [LARGE SCALE GENOMIC DNA]</scope>
    <source>
        <strain evidence="9 10">JCM 12603</strain>
    </source>
</reference>
<keyword evidence="4 7" id="KW-0812">Transmembrane</keyword>
<dbReference type="AlphaFoldDB" id="A0A6N4VB78"/>
<keyword evidence="6 7" id="KW-0472">Membrane</keyword>
<name>A0A6N4VB78_9MYCO</name>
<evidence type="ECO:0000256" key="1">
    <source>
        <dbReference type="ARBA" id="ARBA00004141"/>
    </source>
</evidence>
<feature type="domain" description="Bacterial sugar transferase" evidence="8">
    <location>
        <begin position="267"/>
        <end position="454"/>
    </location>
</feature>
<evidence type="ECO:0000259" key="8">
    <source>
        <dbReference type="Pfam" id="PF02397"/>
    </source>
</evidence>
<evidence type="ECO:0000256" key="7">
    <source>
        <dbReference type="SAM" id="Phobius"/>
    </source>
</evidence>